<dbReference type="Proteomes" id="UP000360750">
    <property type="component" value="Unassembled WGS sequence"/>
</dbReference>
<dbReference type="RefSeq" id="WP_131733476.1">
    <property type="nucleotide sequence ID" value="NZ_CAACYD010000005.1"/>
</dbReference>
<accession>A0ABD7UYT1</accession>
<name>A0ABD7UYT1_9ACTN</name>
<evidence type="ECO:0000313" key="2">
    <source>
        <dbReference type="Proteomes" id="UP000360750"/>
    </source>
</evidence>
<comment type="caution">
    <text evidence="1">The sequence shown here is derived from an EMBL/GenBank/DDBJ whole genome shotgun (WGS) entry which is preliminary data.</text>
</comment>
<reference evidence="1 2" key="1">
    <citation type="submission" date="2019-02" db="EMBL/GenBank/DDBJ databases">
        <authorList>
            <consortium name="Pathogen Informatics"/>
        </authorList>
    </citation>
    <scope>NUCLEOTIDE SEQUENCE [LARGE SCALE GENOMIC DNA]</scope>
    <source>
        <strain evidence="1 2">3012STDY6756503</strain>
    </source>
</reference>
<organism evidence="1 2">
    <name type="scientific">Gordonia paraffinivorans</name>
    <dbReference type="NCBI Taxonomy" id="175628"/>
    <lineage>
        <taxon>Bacteria</taxon>
        <taxon>Bacillati</taxon>
        <taxon>Actinomycetota</taxon>
        <taxon>Actinomycetes</taxon>
        <taxon>Mycobacteriales</taxon>
        <taxon>Gordoniaceae</taxon>
        <taxon>Gordonia</taxon>
    </lineage>
</organism>
<dbReference type="AlphaFoldDB" id="A0ABD7UYT1"/>
<protein>
    <submittedName>
        <fullName evidence="1">Uncharacterized protein</fullName>
    </submittedName>
</protein>
<evidence type="ECO:0000313" key="1">
    <source>
        <dbReference type="EMBL" id="VFA81739.1"/>
    </source>
</evidence>
<proteinExistence type="predicted"/>
<gene>
    <name evidence="1" type="ORF">NCTC8139_00688</name>
</gene>
<sequence>MKTDVKPYFVPSDALIAPSPWLRRVEDEWEPLGEAVDNWDYRTILQLRCSVTIDATEVREQTGLTDGSPIALVLGYRALDTYLAGRNTVIPLQDGAVDAELTVHPDDAGALIGVTRRLVLLRDRLIHAPGEAHHAGSILWEDEHRVQLAGASTMFPTEVVDFEAFGLNPNASWHAILPPSPDAPAMGALLLLLNEKDTRLVEAVQKERKLTDEQQFLVDQMEENLVLEIVRWALARWDELAQTDGQSFGASARALTRRVLPDPDIWAADNQTVASMDLRTAVVGGSRAIGFGRRIQ</sequence>
<dbReference type="EMBL" id="CAACYD010000005">
    <property type="protein sequence ID" value="VFA81739.1"/>
    <property type="molecule type" value="Genomic_DNA"/>
</dbReference>
<dbReference type="GeneID" id="60748732"/>